<dbReference type="OrthoDB" id="2657661at2759"/>
<reference evidence="2 3" key="1">
    <citation type="journal article" date="2016" name="Mol. Biol. Evol.">
        <title>Comparative Genomics of Early-Diverging Mushroom-Forming Fungi Provides Insights into the Origins of Lignocellulose Decay Capabilities.</title>
        <authorList>
            <person name="Nagy L.G."/>
            <person name="Riley R."/>
            <person name="Tritt A."/>
            <person name="Adam C."/>
            <person name="Daum C."/>
            <person name="Floudas D."/>
            <person name="Sun H."/>
            <person name="Yadav J.S."/>
            <person name="Pangilinan J."/>
            <person name="Larsson K.H."/>
            <person name="Matsuura K."/>
            <person name="Barry K."/>
            <person name="Labutti K."/>
            <person name="Kuo R."/>
            <person name="Ohm R.A."/>
            <person name="Bhattacharya S.S."/>
            <person name="Shirouzu T."/>
            <person name="Yoshinaga Y."/>
            <person name="Martin F.M."/>
            <person name="Grigoriev I.V."/>
            <person name="Hibbett D.S."/>
        </authorList>
    </citation>
    <scope>NUCLEOTIDE SEQUENCE [LARGE SCALE GENOMIC DNA]</scope>
    <source>
        <strain evidence="2 3">CBS 109695</strain>
    </source>
</reference>
<organism evidence="2 3">
    <name type="scientific">Athelia psychrophila</name>
    <dbReference type="NCBI Taxonomy" id="1759441"/>
    <lineage>
        <taxon>Eukaryota</taxon>
        <taxon>Fungi</taxon>
        <taxon>Dikarya</taxon>
        <taxon>Basidiomycota</taxon>
        <taxon>Agaricomycotina</taxon>
        <taxon>Agaricomycetes</taxon>
        <taxon>Agaricomycetidae</taxon>
        <taxon>Atheliales</taxon>
        <taxon>Atheliaceae</taxon>
        <taxon>Athelia</taxon>
    </lineage>
</organism>
<keyword evidence="1" id="KW-1133">Transmembrane helix</keyword>
<feature type="transmembrane region" description="Helical" evidence="1">
    <location>
        <begin position="442"/>
        <end position="462"/>
    </location>
</feature>
<protein>
    <submittedName>
        <fullName evidence="2">Uncharacterized protein</fullName>
    </submittedName>
</protein>
<evidence type="ECO:0000313" key="2">
    <source>
        <dbReference type="EMBL" id="KZP26953.1"/>
    </source>
</evidence>
<feature type="transmembrane region" description="Helical" evidence="1">
    <location>
        <begin position="356"/>
        <end position="376"/>
    </location>
</feature>
<keyword evidence="1" id="KW-0472">Membrane</keyword>
<dbReference type="Proteomes" id="UP000076532">
    <property type="component" value="Unassembled WGS sequence"/>
</dbReference>
<keyword evidence="1" id="KW-0812">Transmembrane</keyword>
<evidence type="ECO:0000313" key="3">
    <source>
        <dbReference type="Proteomes" id="UP000076532"/>
    </source>
</evidence>
<gene>
    <name evidence="2" type="ORF">FIBSPDRAFT_948925</name>
</gene>
<dbReference type="EMBL" id="KV417511">
    <property type="protein sequence ID" value="KZP26953.1"/>
    <property type="molecule type" value="Genomic_DNA"/>
</dbReference>
<name>A0A166QB07_9AGAM</name>
<sequence>MSTATVERWNAGVVVSTEFNHCLVGAYNFKFNDNLALPEGWAACTHPEAICLLMVVWPAQRVYTGVLMHDSATAAIVDKAASRILGQFRQDAIDQKAVLPMEVDLVLEITELGDRPVVRYYFADHVSRVLFWMEEFDAWRICCEVKCVVSLSHLRLEIESQYWAHYELFPNCRDYTTELRDEVRGIMLHAISDQITSSTSTALYTREEHSALLAVIEKLQVDYPPDRVCAGAIVGRAMRSLKHMHFMHLYGQHGARLDSCQSVHGVVVHPQSWYLQVIEPLLFWGAEVHLVSLEKIWVDRTMNINMWRRFVQNLQSQWRDLIIAAAILLNMNIVFLSIQSVDNHRFAVSNRSPTQILIYVSTITSLFSILFASFLLRYHKHQSECAGEIAAFLGNMTGRSTGLQNLAIMYAIPHALIVWSALEFSGSFLMYCFSNTTIPTRVTVTSTLGICIVLTVWCWVCLRIGGASRDLGCYSEIIRDWARCILKGMQPSTLRNRVTNLAELPREQQKEKQFTSV</sequence>
<feature type="transmembrane region" description="Helical" evidence="1">
    <location>
        <begin position="318"/>
        <end position="336"/>
    </location>
</feature>
<feature type="transmembrane region" description="Helical" evidence="1">
    <location>
        <begin position="403"/>
        <end position="422"/>
    </location>
</feature>
<dbReference type="AlphaFoldDB" id="A0A166QB07"/>
<accession>A0A166QB07</accession>
<keyword evidence="3" id="KW-1185">Reference proteome</keyword>
<evidence type="ECO:0000256" key="1">
    <source>
        <dbReference type="SAM" id="Phobius"/>
    </source>
</evidence>
<proteinExistence type="predicted"/>